<feature type="signal peptide" evidence="1">
    <location>
        <begin position="1"/>
        <end position="22"/>
    </location>
</feature>
<dbReference type="SUPFAM" id="SSF56300">
    <property type="entry name" value="Metallo-dependent phosphatases"/>
    <property type="match status" value="1"/>
</dbReference>
<feature type="domain" description="Calcineurin-like phosphoesterase" evidence="2">
    <location>
        <begin position="37"/>
        <end position="255"/>
    </location>
</feature>
<feature type="chain" id="PRO_5046232243" evidence="1">
    <location>
        <begin position="23"/>
        <end position="306"/>
    </location>
</feature>
<organism evidence="3 4">
    <name type="scientific">Luteolibacter arcticus</name>
    <dbReference type="NCBI Taxonomy" id="1581411"/>
    <lineage>
        <taxon>Bacteria</taxon>
        <taxon>Pseudomonadati</taxon>
        <taxon>Verrucomicrobiota</taxon>
        <taxon>Verrucomicrobiia</taxon>
        <taxon>Verrucomicrobiales</taxon>
        <taxon>Verrucomicrobiaceae</taxon>
        <taxon>Luteolibacter</taxon>
    </lineage>
</organism>
<keyword evidence="4" id="KW-1185">Reference proteome</keyword>
<dbReference type="Proteomes" id="UP001320876">
    <property type="component" value="Unassembled WGS sequence"/>
</dbReference>
<evidence type="ECO:0000313" key="4">
    <source>
        <dbReference type="Proteomes" id="UP001320876"/>
    </source>
</evidence>
<dbReference type="EMBL" id="JAPDDT010000003">
    <property type="protein sequence ID" value="MCW1922615.1"/>
    <property type="molecule type" value="Genomic_DNA"/>
</dbReference>
<dbReference type="PANTHER" id="PTHR16509">
    <property type="match status" value="1"/>
</dbReference>
<dbReference type="Pfam" id="PF00149">
    <property type="entry name" value="Metallophos"/>
    <property type="match status" value="1"/>
</dbReference>
<comment type="caution">
    <text evidence="3">The sequence shown here is derived from an EMBL/GenBank/DDBJ whole genome shotgun (WGS) entry which is preliminary data.</text>
</comment>
<keyword evidence="1" id="KW-0732">Signal</keyword>
<dbReference type="InterPro" id="IPR029052">
    <property type="entry name" value="Metallo-depent_PP-like"/>
</dbReference>
<gene>
    <name evidence="3" type="ORF">OKA05_08620</name>
</gene>
<evidence type="ECO:0000259" key="2">
    <source>
        <dbReference type="Pfam" id="PF00149"/>
    </source>
</evidence>
<reference evidence="3 4" key="1">
    <citation type="submission" date="2022-10" db="EMBL/GenBank/DDBJ databases">
        <title>Luteolibacter arcticus strain CCTCC AB 2014275, whole genome shotgun sequencing project.</title>
        <authorList>
            <person name="Zhao G."/>
            <person name="Shen L."/>
        </authorList>
    </citation>
    <scope>NUCLEOTIDE SEQUENCE [LARGE SCALE GENOMIC DNA]</scope>
    <source>
        <strain evidence="3 4">CCTCC AB 2014275</strain>
    </source>
</reference>
<evidence type="ECO:0000256" key="1">
    <source>
        <dbReference type="SAM" id="SignalP"/>
    </source>
</evidence>
<protein>
    <submittedName>
        <fullName evidence="3">Metallophosphoesterase</fullName>
    </submittedName>
</protein>
<name>A0ABT3GG72_9BACT</name>
<dbReference type="Gene3D" id="3.60.21.10">
    <property type="match status" value="1"/>
</dbReference>
<sequence length="306" mass="33747">MKRRHFLGTATALLPGASLSLAADEQTQAQAQAPLLRFGLIADAQYADADAEGERHYRATPEKLKRAVETIRAAKPAFTLHLGDFIDRDFKSFDTMLPLINELGHPVYHLLGNHDYTVADGDKARVVATLGMPHDYYTFRSGNIRIVMLDTNSISTYKNPKDSPATAAAAAQLKAAEASGSPGAKPWNGGVSDPQLEWLDRELAAADFAKEHVIVCGHHPLLPADMHQLWNFEAVLAVLDRHPSVVAWFNGHNHAGDFVERNGRPYLTFRSMLHHPENTAFSIIDVHADRIVVTGHGREITRTLEI</sequence>
<dbReference type="RefSeq" id="WP_264486724.1">
    <property type="nucleotide sequence ID" value="NZ_JAPDDT010000003.1"/>
</dbReference>
<accession>A0ABT3GG72</accession>
<evidence type="ECO:0000313" key="3">
    <source>
        <dbReference type="EMBL" id="MCW1922615.1"/>
    </source>
</evidence>
<proteinExistence type="predicted"/>
<dbReference type="InterPro" id="IPR004843">
    <property type="entry name" value="Calcineurin-like_PHP"/>
</dbReference>
<dbReference type="PANTHER" id="PTHR16509:SF8">
    <property type="entry name" value="MANGANESE-DEPENDENT ADP-RIBOSE_CDP-ALCOHOL DIPHOSPHATASE"/>
    <property type="match status" value="1"/>
</dbReference>